<evidence type="ECO:0000256" key="4">
    <source>
        <dbReference type="ARBA" id="ARBA00022490"/>
    </source>
</evidence>
<dbReference type="PANTHER" id="PTHR15012:SF8">
    <property type="entry name" value="PROTEIN SHROOM2"/>
    <property type="match status" value="1"/>
</dbReference>
<comment type="caution">
    <text evidence="9">The sequence shown here is derived from an EMBL/GenBank/DDBJ whole genome shotgun (WGS) entry which is preliminary data.</text>
</comment>
<keyword evidence="10" id="KW-1185">Reference proteome</keyword>
<dbReference type="GO" id="GO:0051015">
    <property type="term" value="F:actin filament binding"/>
    <property type="evidence" value="ECO:0007669"/>
    <property type="project" value="InterPro"/>
</dbReference>
<dbReference type="FunFam" id="2.30.42.10:FF:000100">
    <property type="entry name" value="Shroom family member 2"/>
    <property type="match status" value="1"/>
</dbReference>
<dbReference type="InterPro" id="IPR027685">
    <property type="entry name" value="Shroom_fam"/>
</dbReference>
<evidence type="ECO:0000256" key="6">
    <source>
        <dbReference type="ARBA" id="ARBA00023203"/>
    </source>
</evidence>
<evidence type="ECO:0000259" key="8">
    <source>
        <dbReference type="PROSITE" id="PS50106"/>
    </source>
</evidence>
<evidence type="ECO:0000256" key="5">
    <source>
        <dbReference type="ARBA" id="ARBA00022553"/>
    </source>
</evidence>
<feature type="domain" description="PDZ" evidence="8">
    <location>
        <begin position="48"/>
        <end position="129"/>
    </location>
</feature>
<evidence type="ECO:0000256" key="3">
    <source>
        <dbReference type="ARBA" id="ARBA00022473"/>
    </source>
</evidence>
<evidence type="ECO:0000313" key="10">
    <source>
        <dbReference type="Proteomes" id="UP000289886"/>
    </source>
</evidence>
<dbReference type="PANTHER" id="PTHR15012">
    <property type="entry name" value="APICAL PROTEIN/SHROOM-RELATED"/>
    <property type="match status" value="1"/>
</dbReference>
<dbReference type="GO" id="GO:0005912">
    <property type="term" value="C:adherens junction"/>
    <property type="evidence" value="ECO:0007669"/>
    <property type="project" value="TreeGrafter"/>
</dbReference>
<dbReference type="SUPFAM" id="SSF50156">
    <property type="entry name" value="PDZ domain-like"/>
    <property type="match status" value="1"/>
</dbReference>
<organism evidence="9 10">
    <name type="scientific">Acipenser ruthenus</name>
    <name type="common">Sterlet sturgeon</name>
    <dbReference type="NCBI Taxonomy" id="7906"/>
    <lineage>
        <taxon>Eukaryota</taxon>
        <taxon>Metazoa</taxon>
        <taxon>Chordata</taxon>
        <taxon>Craniata</taxon>
        <taxon>Vertebrata</taxon>
        <taxon>Euteleostomi</taxon>
        <taxon>Actinopterygii</taxon>
        <taxon>Chondrostei</taxon>
        <taxon>Acipenseriformes</taxon>
        <taxon>Acipenseridae</taxon>
        <taxon>Acipenser</taxon>
    </lineage>
</organism>
<keyword evidence="4" id="KW-0963">Cytoplasm</keyword>
<dbReference type="CDD" id="cd06750">
    <property type="entry name" value="PDZ_shroom2_3_4-like"/>
    <property type="match status" value="1"/>
</dbReference>
<dbReference type="PROSITE" id="PS50106">
    <property type="entry name" value="PDZ"/>
    <property type="match status" value="1"/>
</dbReference>
<comment type="subcellular location">
    <subcellularLocation>
        <location evidence="1">Cytoplasm</location>
        <location evidence="1">Cytoskeleton</location>
    </subcellularLocation>
</comment>
<keyword evidence="5" id="KW-0597">Phosphoprotein</keyword>
<keyword evidence="7" id="KW-0206">Cytoskeleton</keyword>
<evidence type="ECO:0000256" key="1">
    <source>
        <dbReference type="ARBA" id="ARBA00004245"/>
    </source>
</evidence>
<dbReference type="EMBL" id="SCEB01000350">
    <property type="protein sequence ID" value="RXM99548.1"/>
    <property type="molecule type" value="Genomic_DNA"/>
</dbReference>
<keyword evidence="3" id="KW-0217">Developmental protein</keyword>
<dbReference type="GO" id="GO:0030864">
    <property type="term" value="C:cortical actin cytoskeleton"/>
    <property type="evidence" value="ECO:0007669"/>
    <property type="project" value="TreeGrafter"/>
</dbReference>
<dbReference type="GO" id="GO:0043296">
    <property type="term" value="C:apical junction complex"/>
    <property type="evidence" value="ECO:0007669"/>
    <property type="project" value="TreeGrafter"/>
</dbReference>
<name>A0A662YVH9_ACIRT</name>
<sequence length="162" mass="17596">MDIVDHRRTDQRFTDKNQRLVRGIVDQQGVEIFSVMEQRAADTEGTSLVEVVLTGGAPWGFTLKGGLEHREPLLITKIEEGSKAAAAGKLQAGDEIVSINEFLTGYRQEAICLVKGSHKLLTLVVKSLSVIYHGGNAAEASRSSTRTDVVAMVSLEQSLDES</sequence>
<comment type="similarity">
    <text evidence="2">Belongs to the shroom family.</text>
</comment>
<evidence type="ECO:0000256" key="2">
    <source>
        <dbReference type="ARBA" id="ARBA00006469"/>
    </source>
</evidence>
<evidence type="ECO:0000313" key="9">
    <source>
        <dbReference type="EMBL" id="RXM99548.1"/>
    </source>
</evidence>
<proteinExistence type="inferred from homology"/>
<accession>A0A662YVH9</accession>
<dbReference type="GO" id="GO:0007015">
    <property type="term" value="P:actin filament organization"/>
    <property type="evidence" value="ECO:0007669"/>
    <property type="project" value="TreeGrafter"/>
</dbReference>
<dbReference type="Gene3D" id="2.30.42.10">
    <property type="match status" value="1"/>
</dbReference>
<dbReference type="InterPro" id="IPR036034">
    <property type="entry name" value="PDZ_sf"/>
</dbReference>
<dbReference type="Proteomes" id="UP000289886">
    <property type="component" value="Unassembled WGS sequence"/>
</dbReference>
<dbReference type="SMART" id="SM00228">
    <property type="entry name" value="PDZ"/>
    <property type="match status" value="1"/>
</dbReference>
<dbReference type="Pfam" id="PF00595">
    <property type="entry name" value="PDZ"/>
    <property type="match status" value="1"/>
</dbReference>
<dbReference type="GO" id="GO:0016324">
    <property type="term" value="C:apical plasma membrane"/>
    <property type="evidence" value="ECO:0007669"/>
    <property type="project" value="TreeGrafter"/>
</dbReference>
<keyword evidence="6" id="KW-0009">Actin-binding</keyword>
<protein>
    <submittedName>
        <fullName evidence="9">Protein Shroom2</fullName>
    </submittedName>
</protein>
<dbReference type="AlphaFoldDB" id="A0A662YVH9"/>
<reference evidence="9 10" key="1">
    <citation type="submission" date="2019-01" db="EMBL/GenBank/DDBJ databases">
        <title>Draft Genome and Complete Hox-Cluster Characterization of the Sterlet Sturgeon (Acipenser ruthenus).</title>
        <authorList>
            <person name="Wei Q."/>
        </authorList>
    </citation>
    <scope>NUCLEOTIDE SEQUENCE [LARGE SCALE GENOMIC DNA]</scope>
    <source>
        <strain evidence="9">WHYD16114868_AA</strain>
        <tissue evidence="9">Blood</tissue>
    </source>
</reference>
<gene>
    <name evidence="9" type="ORF">EOD39_11264</name>
</gene>
<dbReference type="InterPro" id="IPR001478">
    <property type="entry name" value="PDZ"/>
</dbReference>
<evidence type="ECO:0000256" key="7">
    <source>
        <dbReference type="ARBA" id="ARBA00023212"/>
    </source>
</evidence>